<dbReference type="EMBL" id="LR746277">
    <property type="protein sequence ID" value="CAA7408048.1"/>
    <property type="molecule type" value="Genomic_DNA"/>
</dbReference>
<dbReference type="PANTHER" id="PTHR33108:SF61">
    <property type="entry name" value="DUF1677 FAMILY PROTEIN"/>
    <property type="match status" value="1"/>
</dbReference>
<dbReference type="OrthoDB" id="678173at2759"/>
<accession>A0A7I8LFG4</accession>
<dbReference type="Proteomes" id="UP000663760">
    <property type="component" value="Chromosome 14"/>
</dbReference>
<dbReference type="EMBL" id="LR743601">
    <property type="protein sequence ID" value="CAA2631706.1"/>
    <property type="molecule type" value="Genomic_DNA"/>
</dbReference>
<feature type="compositionally biased region" description="Basic residues" evidence="1">
    <location>
        <begin position="115"/>
        <end position="129"/>
    </location>
</feature>
<name>A0A7I8LFG4_SPIIN</name>
<keyword evidence="4" id="KW-1185">Reference proteome</keyword>
<evidence type="ECO:0000256" key="1">
    <source>
        <dbReference type="SAM" id="MobiDB-lite"/>
    </source>
</evidence>
<organism evidence="3 4">
    <name type="scientific">Spirodela intermedia</name>
    <name type="common">Intermediate duckweed</name>
    <dbReference type="NCBI Taxonomy" id="51605"/>
    <lineage>
        <taxon>Eukaryota</taxon>
        <taxon>Viridiplantae</taxon>
        <taxon>Streptophyta</taxon>
        <taxon>Embryophyta</taxon>
        <taxon>Tracheophyta</taxon>
        <taxon>Spermatophyta</taxon>
        <taxon>Magnoliopsida</taxon>
        <taxon>Liliopsida</taxon>
        <taxon>Araceae</taxon>
        <taxon>Lemnoideae</taxon>
        <taxon>Spirodela</taxon>
    </lineage>
</organism>
<reference evidence="3" key="1">
    <citation type="submission" date="2020-02" db="EMBL/GenBank/DDBJ databases">
        <authorList>
            <person name="Scholz U."/>
            <person name="Mascher M."/>
            <person name="Fiebig A."/>
        </authorList>
    </citation>
    <scope>NUCLEOTIDE SEQUENCE</scope>
</reference>
<evidence type="ECO:0000313" key="3">
    <source>
        <dbReference type="EMBL" id="CAA7408048.1"/>
    </source>
</evidence>
<sequence length="137" mass="15012">MAARAGGRRLSLDLLQRATVSEVSLASEVKRVECECCGLAEDCTGGYVRRVKERFCGRWVCGLCAEAVKEELERRVPREEALRAHMEVCRSFNRTVRPNPAMSLAAGMTEILKKGSRRAGRGGSKKKSCTFKGCTAG</sequence>
<dbReference type="Pfam" id="PF07911">
    <property type="entry name" value="DUF1677"/>
    <property type="match status" value="1"/>
</dbReference>
<evidence type="ECO:0000313" key="4">
    <source>
        <dbReference type="Proteomes" id="UP000663760"/>
    </source>
</evidence>
<protein>
    <submittedName>
        <fullName evidence="3">Uncharacterized protein</fullName>
    </submittedName>
</protein>
<dbReference type="PANTHER" id="PTHR33108">
    <property type="entry name" value="OS01G0745000 PROTEIN"/>
    <property type="match status" value="1"/>
</dbReference>
<proteinExistence type="predicted"/>
<gene>
    <name evidence="2" type="ORF">SI7747_14017354</name>
    <name evidence="3" type="ORF">SI8410_14018726</name>
</gene>
<evidence type="ECO:0000313" key="2">
    <source>
        <dbReference type="EMBL" id="CAA2631706.1"/>
    </source>
</evidence>
<dbReference type="InterPro" id="IPR012876">
    <property type="entry name" value="DUF1677_pln"/>
</dbReference>
<dbReference type="AlphaFoldDB" id="A0A7I8LFG4"/>
<feature type="region of interest" description="Disordered" evidence="1">
    <location>
        <begin position="115"/>
        <end position="137"/>
    </location>
</feature>